<feature type="domain" description="DUF1980" evidence="3">
    <location>
        <begin position="159"/>
        <end position="249"/>
    </location>
</feature>
<feature type="compositionally biased region" description="Polar residues" evidence="1">
    <location>
        <begin position="255"/>
        <end position="264"/>
    </location>
</feature>
<feature type="region of interest" description="Disordered" evidence="1">
    <location>
        <begin position="243"/>
        <end position="264"/>
    </location>
</feature>
<feature type="transmembrane region" description="Helical" evidence="2">
    <location>
        <begin position="95"/>
        <end position="114"/>
    </location>
</feature>
<keyword evidence="2" id="KW-1133">Transmembrane helix</keyword>
<comment type="caution">
    <text evidence="4">The sequence shown here is derived from an EMBL/GenBank/DDBJ whole genome shotgun (WGS) entry which is preliminary data.</text>
</comment>
<dbReference type="InterPro" id="IPR015402">
    <property type="entry name" value="DUF1980"/>
</dbReference>
<dbReference type="Pfam" id="PF21537">
    <property type="entry name" value="DUF1980_C"/>
    <property type="match status" value="1"/>
</dbReference>
<keyword evidence="2" id="KW-0472">Membrane</keyword>
<evidence type="ECO:0000313" key="4">
    <source>
        <dbReference type="EMBL" id="MFC4607535.1"/>
    </source>
</evidence>
<feature type="transmembrane region" description="Helical" evidence="2">
    <location>
        <begin position="35"/>
        <end position="55"/>
    </location>
</feature>
<evidence type="ECO:0000256" key="1">
    <source>
        <dbReference type="SAM" id="MobiDB-lite"/>
    </source>
</evidence>
<dbReference type="NCBIfam" id="TIGR03943">
    <property type="entry name" value="TIGR03943 family putative permease subunit"/>
    <property type="match status" value="1"/>
</dbReference>
<evidence type="ECO:0000256" key="2">
    <source>
        <dbReference type="SAM" id="Phobius"/>
    </source>
</evidence>
<gene>
    <name evidence="4" type="ORF">ACFO9E_06865</name>
</gene>
<dbReference type="InterPro" id="IPR048447">
    <property type="entry name" value="DUF1980_C"/>
</dbReference>
<keyword evidence="5" id="KW-1185">Reference proteome</keyword>
<dbReference type="RefSeq" id="WP_381192861.1">
    <property type="nucleotide sequence ID" value="NZ_JBHSFE010000007.1"/>
</dbReference>
<organism evidence="4 5">
    <name type="scientific">Streptomyces maoxianensis</name>
    <dbReference type="NCBI Taxonomy" id="1459942"/>
    <lineage>
        <taxon>Bacteria</taxon>
        <taxon>Bacillati</taxon>
        <taxon>Actinomycetota</taxon>
        <taxon>Actinomycetes</taxon>
        <taxon>Kitasatosporales</taxon>
        <taxon>Streptomycetaceae</taxon>
        <taxon>Streptomyces</taxon>
    </lineage>
</organism>
<sequence length="264" mass="27707">MKRTVQAALLLLTGAGVLRVSLFSDICLRYVKEGLQPFLIVSGVALVGLGLIGAVRDGLPCAEGRRSGDAHRSEAAYAHEGHEGHGHDHSHGPRIAWLLLLPTLALLFFAPPALGSYTAARDNAKVVEDYSGFEPLPSRGPAPLSLTEFIARAQQDDQQSLMGRSVLLAGFVTPGKGGVWDLTRLLVACCAADSQSLTVTMHGVKAPPADTWVKVTGTWHPEGTLGTASAGIALDVTSLQRIPPPPSPYLDRAPVSNSASPEAG</sequence>
<evidence type="ECO:0000259" key="3">
    <source>
        <dbReference type="Pfam" id="PF21537"/>
    </source>
</evidence>
<dbReference type="EMBL" id="JBHSFE010000007">
    <property type="protein sequence ID" value="MFC4607535.1"/>
    <property type="molecule type" value="Genomic_DNA"/>
</dbReference>
<accession>A0ABV9G396</accession>
<proteinExistence type="predicted"/>
<dbReference type="Proteomes" id="UP001595993">
    <property type="component" value="Unassembled WGS sequence"/>
</dbReference>
<evidence type="ECO:0000313" key="5">
    <source>
        <dbReference type="Proteomes" id="UP001595993"/>
    </source>
</evidence>
<protein>
    <submittedName>
        <fullName evidence="4">TIGR03943 family putative permease subunit</fullName>
    </submittedName>
</protein>
<name>A0ABV9G396_9ACTN</name>
<reference evidence="5" key="1">
    <citation type="journal article" date="2019" name="Int. J. Syst. Evol. Microbiol.">
        <title>The Global Catalogue of Microorganisms (GCM) 10K type strain sequencing project: providing services to taxonomists for standard genome sequencing and annotation.</title>
        <authorList>
            <consortium name="The Broad Institute Genomics Platform"/>
            <consortium name="The Broad Institute Genome Sequencing Center for Infectious Disease"/>
            <person name="Wu L."/>
            <person name="Ma J."/>
        </authorList>
    </citation>
    <scope>NUCLEOTIDE SEQUENCE [LARGE SCALE GENOMIC DNA]</scope>
    <source>
        <strain evidence="5">CGMCC 4.7139</strain>
    </source>
</reference>
<keyword evidence="2" id="KW-0812">Transmembrane</keyword>